<dbReference type="EMBL" id="CM000884">
    <property type="protein sequence ID" value="PNT60670.1"/>
    <property type="molecule type" value="Genomic_DNA"/>
</dbReference>
<feature type="region of interest" description="Disordered" evidence="1">
    <location>
        <begin position="44"/>
        <end position="119"/>
    </location>
</feature>
<evidence type="ECO:0000256" key="1">
    <source>
        <dbReference type="SAM" id="MobiDB-lite"/>
    </source>
</evidence>
<proteinExistence type="predicted"/>
<organism evidence="2">
    <name type="scientific">Brachypodium distachyon</name>
    <name type="common">Purple false brome</name>
    <name type="synonym">Trachynia distachya</name>
    <dbReference type="NCBI Taxonomy" id="15368"/>
    <lineage>
        <taxon>Eukaryota</taxon>
        <taxon>Viridiplantae</taxon>
        <taxon>Streptophyta</taxon>
        <taxon>Embryophyta</taxon>
        <taxon>Tracheophyta</taxon>
        <taxon>Spermatophyta</taxon>
        <taxon>Magnoliopsida</taxon>
        <taxon>Liliopsida</taxon>
        <taxon>Poales</taxon>
        <taxon>Poaceae</taxon>
        <taxon>BOP clade</taxon>
        <taxon>Pooideae</taxon>
        <taxon>Stipodae</taxon>
        <taxon>Brachypodieae</taxon>
        <taxon>Brachypodium</taxon>
    </lineage>
</organism>
<protein>
    <submittedName>
        <fullName evidence="2 3">Uncharacterized protein</fullName>
    </submittedName>
</protein>
<reference evidence="2" key="2">
    <citation type="submission" date="2017-06" db="EMBL/GenBank/DDBJ databases">
        <title>WGS assembly of Brachypodium distachyon.</title>
        <authorList>
            <consortium name="The International Brachypodium Initiative"/>
            <person name="Lucas S."/>
            <person name="Harmon-Smith M."/>
            <person name="Lail K."/>
            <person name="Tice H."/>
            <person name="Grimwood J."/>
            <person name="Bruce D."/>
            <person name="Barry K."/>
            <person name="Shu S."/>
            <person name="Lindquist E."/>
            <person name="Wang M."/>
            <person name="Pitluck S."/>
            <person name="Vogel J.P."/>
            <person name="Garvin D.F."/>
            <person name="Mockler T.C."/>
            <person name="Schmutz J."/>
            <person name="Rokhsar D."/>
            <person name="Bevan M.W."/>
        </authorList>
    </citation>
    <scope>NUCLEOTIDE SEQUENCE</scope>
    <source>
        <strain evidence="2">Bd21</strain>
    </source>
</reference>
<sequence length="119" mass="13248">MHGAPIPHLSLTRPSWLALSPSPYPPAPSPLYTACVAGVNASPPHCRPHGPLFGPRPYLHRPPHPELRLLANPRSGRRLPASGASSTSLRPSRERDRQQQRHGICNNRRRKNTMLIARR</sequence>
<reference evidence="2 3" key="1">
    <citation type="journal article" date="2010" name="Nature">
        <title>Genome sequencing and analysis of the model grass Brachypodium distachyon.</title>
        <authorList>
            <consortium name="International Brachypodium Initiative"/>
        </authorList>
    </citation>
    <scope>NUCLEOTIDE SEQUENCE [LARGE SCALE GENOMIC DNA]</scope>
    <source>
        <strain evidence="2 3">Bd21</strain>
    </source>
</reference>
<accession>A0A2K2CF73</accession>
<evidence type="ECO:0000313" key="3">
    <source>
        <dbReference type="EnsemblPlants" id="PNT60670"/>
    </source>
</evidence>
<evidence type="ECO:0000313" key="2">
    <source>
        <dbReference type="EMBL" id="PNT60670.1"/>
    </source>
</evidence>
<name>A0A2K2CF73_BRADI</name>
<dbReference type="EnsemblPlants" id="PNT60670">
    <property type="protein sequence ID" value="PNT60670"/>
    <property type="gene ID" value="BRADI_5g03136v3"/>
</dbReference>
<keyword evidence="4" id="KW-1185">Reference proteome</keyword>
<reference evidence="3" key="3">
    <citation type="submission" date="2018-08" db="UniProtKB">
        <authorList>
            <consortium name="EnsemblPlants"/>
        </authorList>
    </citation>
    <scope>IDENTIFICATION</scope>
    <source>
        <strain evidence="3">cv. Bd21</strain>
    </source>
</reference>
<dbReference type="InParanoid" id="A0A2K2CF73"/>
<gene>
    <name evidence="2" type="ORF">BRADI_5g03136v3</name>
</gene>
<dbReference type="AlphaFoldDB" id="A0A2K2CF73"/>
<dbReference type="Gramene" id="PNT60670">
    <property type="protein sequence ID" value="PNT60670"/>
    <property type="gene ID" value="BRADI_5g03136v3"/>
</dbReference>
<feature type="compositionally biased region" description="Basic residues" evidence="1">
    <location>
        <begin position="107"/>
        <end position="119"/>
    </location>
</feature>
<evidence type="ECO:0000313" key="4">
    <source>
        <dbReference type="Proteomes" id="UP000008810"/>
    </source>
</evidence>
<dbReference type="Proteomes" id="UP000008810">
    <property type="component" value="Chromosome 5"/>
</dbReference>